<dbReference type="PANTHER" id="PTHR30124">
    <property type="entry name" value="MEMBRANE-BOUND LYTIC MUREIN TRANSGLYCOSYLASE A"/>
    <property type="match status" value="1"/>
</dbReference>
<keyword evidence="8" id="KW-1185">Reference proteome</keyword>
<comment type="catalytic activity">
    <reaction evidence="1">
        <text>Exolytic cleavage of the (1-&gt;4)-beta-glycosidic linkage between N-acetylmuramic acid (MurNAc) and N-acetylglucosamine (GlcNAc) residues in peptidoglycan, from either the reducing or the non-reducing ends of the peptidoglycan chains, with concomitant formation of a 1,6-anhydrobond in the MurNAc residue.</text>
        <dbReference type="EC" id="4.2.2.n1"/>
    </reaction>
</comment>
<keyword evidence="4" id="KW-0961">Cell wall biogenesis/degradation</keyword>
<feature type="domain" description="Lytic transglycosylase MltA" evidence="6">
    <location>
        <begin position="141"/>
        <end position="299"/>
    </location>
</feature>
<evidence type="ECO:0000256" key="1">
    <source>
        <dbReference type="ARBA" id="ARBA00001420"/>
    </source>
</evidence>
<dbReference type="Gene3D" id="2.40.240.50">
    <property type="entry name" value="Barwin-like endoglucanases"/>
    <property type="match status" value="1"/>
</dbReference>
<evidence type="ECO:0000256" key="2">
    <source>
        <dbReference type="ARBA" id="ARBA00012587"/>
    </source>
</evidence>
<organism evidence="7 8">
    <name type="scientific">Pseudodesulfovibrio nedwellii</name>
    <dbReference type="NCBI Taxonomy" id="2973072"/>
    <lineage>
        <taxon>Bacteria</taxon>
        <taxon>Pseudomonadati</taxon>
        <taxon>Thermodesulfobacteriota</taxon>
        <taxon>Desulfovibrionia</taxon>
        <taxon>Desulfovibrionales</taxon>
        <taxon>Desulfovibrionaceae</taxon>
    </lineage>
</organism>
<dbReference type="Pfam" id="PF06725">
    <property type="entry name" value="3D"/>
    <property type="match status" value="1"/>
</dbReference>
<dbReference type="EC" id="4.2.2.n1" evidence="2"/>
<dbReference type="Gene3D" id="2.40.40.10">
    <property type="entry name" value="RlpA-like domain"/>
    <property type="match status" value="1"/>
</dbReference>
<dbReference type="InterPro" id="IPR005300">
    <property type="entry name" value="MltA_B"/>
</dbReference>
<evidence type="ECO:0000313" key="8">
    <source>
        <dbReference type="Proteomes" id="UP001317742"/>
    </source>
</evidence>
<evidence type="ECO:0000256" key="4">
    <source>
        <dbReference type="ARBA" id="ARBA00023316"/>
    </source>
</evidence>
<sequence length="406" mass="44912">MRVRLILPVIMAALLISFFGCGPETTRMPVIDDKPTYIPLDMNEAEDLADNLSSGLQGMQSWTELRPALEQNLRYIRSRPQEAICVDQSGLQLTWAQLGESVTELLGMLDQLDQNPRLAAERFQWLKLAPRTLLTGYYEPWLAASLTPDETYKFPLYGVPDDLKTTNLSGFHPRWKGQSLVYRMGENGIEPYHDRAAIDGERVLYGKGQEVAWTSDLVDAFFLQIEGSGRLAFPDGSTKHILYAGKNGRQYVSIGRLLIDKGYVPKEEMSMQRIRTFLTENPDKIEEILYANPSYVFFRLADEGPYGSFGGILTPRVSVAVDRNMIPLGSVVALKTSLLTADGGSEPFMSLVLAQDTGGAIKGTRMDLFCGSGDEAEVLAGHLQADSEVFMLVSRKVLALAAGNAN</sequence>
<evidence type="ECO:0000256" key="5">
    <source>
        <dbReference type="ARBA" id="ARBA00030918"/>
    </source>
</evidence>
<dbReference type="RefSeq" id="WP_281762477.1">
    <property type="nucleotide sequence ID" value="NZ_AP026709.1"/>
</dbReference>
<evidence type="ECO:0000259" key="6">
    <source>
        <dbReference type="SMART" id="SM00925"/>
    </source>
</evidence>
<evidence type="ECO:0000313" key="7">
    <source>
        <dbReference type="EMBL" id="BDQ36583.1"/>
    </source>
</evidence>
<dbReference type="InterPro" id="IPR010611">
    <property type="entry name" value="3D_dom"/>
</dbReference>
<keyword evidence="3" id="KW-0456">Lyase</keyword>
<accession>A0ABN6S384</accession>
<dbReference type="CDD" id="cd14668">
    <property type="entry name" value="mlta_B"/>
    <property type="match status" value="1"/>
</dbReference>
<gene>
    <name evidence="7" type="ORF">SYK_09430</name>
</gene>
<proteinExistence type="predicted"/>
<dbReference type="PROSITE" id="PS51257">
    <property type="entry name" value="PROKAR_LIPOPROTEIN"/>
    <property type="match status" value="1"/>
</dbReference>
<dbReference type="SMART" id="SM00925">
    <property type="entry name" value="MltA"/>
    <property type="match status" value="1"/>
</dbReference>
<dbReference type="PIRSF" id="PIRSF019422">
    <property type="entry name" value="MltA"/>
    <property type="match status" value="1"/>
</dbReference>
<dbReference type="EMBL" id="AP026709">
    <property type="protein sequence ID" value="BDQ36583.1"/>
    <property type="molecule type" value="Genomic_DNA"/>
</dbReference>
<dbReference type="PANTHER" id="PTHR30124:SF0">
    <property type="entry name" value="MEMBRANE-BOUND LYTIC MUREIN TRANSGLYCOSYLASE A"/>
    <property type="match status" value="1"/>
</dbReference>
<dbReference type="CDD" id="cd14485">
    <property type="entry name" value="mltA_like_LT_A"/>
    <property type="match status" value="1"/>
</dbReference>
<dbReference type="InterPro" id="IPR026044">
    <property type="entry name" value="MltA"/>
</dbReference>
<protein>
    <recommendedName>
        <fullName evidence="2">peptidoglycan lytic exotransglycosylase</fullName>
        <ecNumber evidence="2">4.2.2.n1</ecNumber>
    </recommendedName>
    <alternativeName>
        <fullName evidence="5">Murein hydrolase A</fullName>
    </alternativeName>
</protein>
<dbReference type="Proteomes" id="UP001317742">
    <property type="component" value="Chromosome"/>
</dbReference>
<evidence type="ECO:0000256" key="3">
    <source>
        <dbReference type="ARBA" id="ARBA00023239"/>
    </source>
</evidence>
<dbReference type="InterPro" id="IPR036908">
    <property type="entry name" value="RlpA-like_sf"/>
</dbReference>
<name>A0ABN6S384_9BACT</name>
<reference evidence="7 8" key="1">
    <citation type="submission" date="2022-08" db="EMBL/GenBank/DDBJ databases">
        <title>Genome Sequence of the sulphate-reducing bacterium, Pseudodesulfovibrio sp. SYK.</title>
        <authorList>
            <person name="Kondo R."/>
            <person name="Kataoka T."/>
        </authorList>
    </citation>
    <scope>NUCLEOTIDE SEQUENCE [LARGE SCALE GENOMIC DNA]</scope>
    <source>
        <strain evidence="7 8">SYK</strain>
    </source>
</reference>
<dbReference type="Pfam" id="PF03562">
    <property type="entry name" value="MltA"/>
    <property type="match status" value="1"/>
</dbReference>
<dbReference type="SUPFAM" id="SSF50685">
    <property type="entry name" value="Barwin-like endoglucanases"/>
    <property type="match status" value="1"/>
</dbReference>